<proteinExistence type="predicted"/>
<dbReference type="SUPFAM" id="SSF58038">
    <property type="entry name" value="SNARE fusion complex"/>
    <property type="match status" value="1"/>
</dbReference>
<evidence type="ECO:0008006" key="5">
    <source>
        <dbReference type="Google" id="ProtNLM"/>
    </source>
</evidence>
<protein>
    <recommendedName>
        <fullName evidence="5">t-SNARE coiled-coil homology domain-containing protein</fullName>
    </recommendedName>
</protein>
<dbReference type="SMART" id="SM00312">
    <property type="entry name" value="PX"/>
    <property type="match status" value="1"/>
</dbReference>
<feature type="domain" description="T-SNARE coiled-coil homology" evidence="1">
    <location>
        <begin position="260"/>
        <end position="322"/>
    </location>
</feature>
<evidence type="ECO:0000259" key="1">
    <source>
        <dbReference type="PROSITE" id="PS50192"/>
    </source>
</evidence>
<evidence type="ECO:0000259" key="2">
    <source>
        <dbReference type="PROSITE" id="PS50195"/>
    </source>
</evidence>
<dbReference type="InterPro" id="IPR001683">
    <property type="entry name" value="PX_dom"/>
</dbReference>
<gene>
    <name evidence="3" type="ORF">METBISCDRAFT_25040</name>
</gene>
<dbReference type="PROSITE" id="PS50195">
    <property type="entry name" value="PX"/>
    <property type="match status" value="1"/>
</dbReference>
<dbReference type="InterPro" id="IPR036871">
    <property type="entry name" value="PX_dom_sf"/>
</dbReference>
<dbReference type="Gene3D" id="3.30.1520.10">
    <property type="entry name" value="Phox-like domain"/>
    <property type="match status" value="1"/>
</dbReference>
<dbReference type="InterPro" id="IPR000727">
    <property type="entry name" value="T_SNARE_dom"/>
</dbReference>
<dbReference type="GO" id="GO:0035091">
    <property type="term" value="F:phosphatidylinositol binding"/>
    <property type="evidence" value="ECO:0007669"/>
    <property type="project" value="InterPro"/>
</dbReference>
<dbReference type="OrthoDB" id="428895at2759"/>
<dbReference type="AlphaFoldDB" id="A0A4P9Z883"/>
<evidence type="ECO:0000313" key="4">
    <source>
        <dbReference type="Proteomes" id="UP000268321"/>
    </source>
</evidence>
<dbReference type="PROSITE" id="PS50192">
    <property type="entry name" value="T_SNARE"/>
    <property type="match status" value="1"/>
</dbReference>
<organism evidence="3 4">
    <name type="scientific">Metschnikowia bicuspidata</name>
    <dbReference type="NCBI Taxonomy" id="27322"/>
    <lineage>
        <taxon>Eukaryota</taxon>
        <taxon>Fungi</taxon>
        <taxon>Dikarya</taxon>
        <taxon>Ascomycota</taxon>
        <taxon>Saccharomycotina</taxon>
        <taxon>Pichiomycetes</taxon>
        <taxon>Metschnikowiaceae</taxon>
        <taxon>Metschnikowia</taxon>
    </lineage>
</organism>
<accession>A0A4P9Z883</accession>
<dbReference type="SUPFAM" id="SSF64268">
    <property type="entry name" value="PX domain"/>
    <property type="match status" value="1"/>
</dbReference>
<reference evidence="4" key="1">
    <citation type="journal article" date="2018" name="Nat. Microbiol.">
        <title>Leveraging single-cell genomics to expand the fungal tree of life.</title>
        <authorList>
            <person name="Ahrendt S.R."/>
            <person name="Quandt C.A."/>
            <person name="Ciobanu D."/>
            <person name="Clum A."/>
            <person name="Salamov A."/>
            <person name="Andreopoulos B."/>
            <person name="Cheng J.F."/>
            <person name="Woyke T."/>
            <person name="Pelin A."/>
            <person name="Henrissat B."/>
            <person name="Reynolds N.K."/>
            <person name="Benny G.L."/>
            <person name="Smith M.E."/>
            <person name="James T.Y."/>
            <person name="Grigoriev I.V."/>
        </authorList>
    </citation>
    <scope>NUCLEOTIDE SEQUENCE [LARGE SCALE GENOMIC DNA]</scope>
    <source>
        <strain evidence="4">Baker2002</strain>
    </source>
</reference>
<dbReference type="Pfam" id="PF00787">
    <property type="entry name" value="PX"/>
    <property type="match status" value="1"/>
</dbReference>
<dbReference type="EMBL" id="ML004898">
    <property type="protein sequence ID" value="RKP28442.1"/>
    <property type="molecule type" value="Genomic_DNA"/>
</dbReference>
<feature type="domain" description="PX" evidence="2">
    <location>
        <begin position="1"/>
        <end position="111"/>
    </location>
</feature>
<dbReference type="Gene3D" id="1.20.5.110">
    <property type="match status" value="1"/>
</dbReference>
<name>A0A4P9Z883_9ASCO</name>
<sequence>MSVVRITDYVEENGVMMYVINVSLPLRLIVVRRRFSQFVSLLQALCDEIGISISDFPYRLPNKRGMFSNKMRLAASRIGSLESFLNSVARDKELQNRSALHDFLELPRNFKLSAALPQDSERGAESGSFNFRSTIDSSHEWLSFFRLLRGRVADLQKKTDLASKAASRRDVQERLMPDLAWLESSLAHLLKCGQISTAEHSLRLTKIQETKSEAQQILEDKIALWETNNTQGLSRCEPDPPKETNDTVALSNKDLLKKQQQVHQQQDQDLELLRQVIVNQRRIGEAIHKEVTEQNEILDALSAEVEASTGKLENARSRTRKIT</sequence>
<dbReference type="SMART" id="SM00397">
    <property type="entry name" value="t_SNARE"/>
    <property type="match status" value="1"/>
</dbReference>
<dbReference type="Proteomes" id="UP000268321">
    <property type="component" value="Unassembled WGS sequence"/>
</dbReference>
<evidence type="ECO:0000313" key="3">
    <source>
        <dbReference type="EMBL" id="RKP28442.1"/>
    </source>
</evidence>
<keyword evidence="4" id="KW-1185">Reference proteome</keyword>